<dbReference type="SUPFAM" id="SSF51905">
    <property type="entry name" value="FAD/NAD(P)-binding domain"/>
    <property type="match status" value="1"/>
</dbReference>
<gene>
    <name evidence="4" type="ordered locus">Fraau_2220</name>
</gene>
<dbReference type="eggNOG" id="COG0492">
    <property type="taxonomic scope" value="Bacteria"/>
</dbReference>
<dbReference type="RefSeq" id="WP_014403600.1">
    <property type="nucleotide sequence ID" value="NC_017033.1"/>
</dbReference>
<dbReference type="KEGG" id="fau:Fraau_2220"/>
<keyword evidence="1" id="KW-0285">Flavoprotein</keyword>
<dbReference type="Gene3D" id="3.50.50.60">
    <property type="entry name" value="FAD/NAD(P)-binding domain"/>
    <property type="match status" value="2"/>
</dbReference>
<dbReference type="EMBL" id="CP003350">
    <property type="protein sequence ID" value="AFC86597.1"/>
    <property type="molecule type" value="Genomic_DNA"/>
</dbReference>
<evidence type="ECO:0000256" key="1">
    <source>
        <dbReference type="ARBA" id="ARBA00022630"/>
    </source>
</evidence>
<accession>H8L4P2</accession>
<keyword evidence="5" id="KW-1185">Reference proteome</keyword>
<name>H8L4P2_FRAAD</name>
<keyword evidence="2" id="KW-0560">Oxidoreductase</keyword>
<feature type="domain" description="FAD/NAD(P)-binding" evidence="3">
    <location>
        <begin position="3"/>
        <end position="280"/>
    </location>
</feature>
<protein>
    <submittedName>
        <fullName evidence="4">Thioredoxin reductase</fullName>
    </submittedName>
</protein>
<dbReference type="InterPro" id="IPR036188">
    <property type="entry name" value="FAD/NAD-bd_sf"/>
</dbReference>
<evidence type="ECO:0000313" key="5">
    <source>
        <dbReference type="Proteomes" id="UP000005234"/>
    </source>
</evidence>
<reference evidence="4" key="1">
    <citation type="submission" date="2012-02" db="EMBL/GenBank/DDBJ databases">
        <title>The complete genome of Frateuria aurantia DSM 6220.</title>
        <authorList>
            <consortium name="US DOE Joint Genome Institute (JGI-PGF)"/>
            <person name="Lucas S."/>
            <person name="Copeland A."/>
            <person name="Lapidus A."/>
            <person name="Glavina del Rio T."/>
            <person name="Dalin E."/>
            <person name="Tice H."/>
            <person name="Bruce D."/>
            <person name="Goodwin L."/>
            <person name="Pitluck S."/>
            <person name="Peters L."/>
            <person name="Ovchinnikova G."/>
            <person name="Teshima H."/>
            <person name="Kyrpides N."/>
            <person name="Mavromatis K."/>
            <person name="Ivanova N."/>
            <person name="Brettin T."/>
            <person name="Detter J.C."/>
            <person name="Han C."/>
            <person name="Larimer F."/>
            <person name="Land M."/>
            <person name="Hauser L."/>
            <person name="Markowitz V."/>
            <person name="Cheng J.-F."/>
            <person name="Hugenholtz P."/>
            <person name="Woyke T."/>
            <person name="Wu D."/>
            <person name="Brambilla E."/>
            <person name="Klenk H.-P."/>
            <person name="Eisen J.A."/>
        </authorList>
    </citation>
    <scope>NUCLEOTIDE SEQUENCE</scope>
    <source>
        <strain evidence="4">DSM 6220</strain>
    </source>
</reference>
<evidence type="ECO:0000259" key="3">
    <source>
        <dbReference type="Pfam" id="PF07992"/>
    </source>
</evidence>
<dbReference type="AlphaFoldDB" id="H8L4P2"/>
<dbReference type="Pfam" id="PF07992">
    <property type="entry name" value="Pyr_redox_2"/>
    <property type="match status" value="1"/>
</dbReference>
<dbReference type="InterPro" id="IPR050097">
    <property type="entry name" value="Ferredoxin-NADP_redctase_2"/>
</dbReference>
<dbReference type="InterPro" id="IPR023753">
    <property type="entry name" value="FAD/NAD-binding_dom"/>
</dbReference>
<dbReference type="PRINTS" id="PR00368">
    <property type="entry name" value="FADPNR"/>
</dbReference>
<dbReference type="Proteomes" id="UP000005234">
    <property type="component" value="Chromosome"/>
</dbReference>
<dbReference type="STRING" id="767434.Fraau_2220"/>
<dbReference type="PANTHER" id="PTHR48105">
    <property type="entry name" value="THIOREDOXIN REDUCTASE 1-RELATED-RELATED"/>
    <property type="match status" value="1"/>
</dbReference>
<organism evidence="4 5">
    <name type="scientific">Frateuria aurantia (strain ATCC 33424 / DSM 6220 / KCTC 2777 / LMG 1558 / NBRC 3245 / NCIMB 13370)</name>
    <name type="common">Acetobacter aurantius</name>
    <dbReference type="NCBI Taxonomy" id="767434"/>
    <lineage>
        <taxon>Bacteria</taxon>
        <taxon>Pseudomonadati</taxon>
        <taxon>Pseudomonadota</taxon>
        <taxon>Gammaproteobacteria</taxon>
        <taxon>Lysobacterales</taxon>
        <taxon>Rhodanobacteraceae</taxon>
        <taxon>Frateuria</taxon>
    </lineage>
</organism>
<sequence length="307" mass="32435">MHYDVIVIGGSYAGMAAALQLVRARRAVLVIDAGERRNRFASHSHGFLGQDGVPPSEIAASARRQLDAYPTLTWLEGRVEAVTGRADEFTVATSDGGSHHGRRILLATGVADQLPAVEGLAERWGKSIFHCPYCHGYELGQGRIGIVGCSPISIHQAELLTDWGSVTLLVNAAVDLSQEDGAALERRGVTIEESPIVRIEGHADVAMADGRLLRFAGLFTATRTSPSGSLAEAMGCALEEMPMGIQVRTDAESKTTVTGVFACGDVARAPHSVSLAVGNGAMAGAQVHRSLLWPETIAPTHAVGRVR</sequence>
<dbReference type="OrthoDB" id="9786503at2"/>
<dbReference type="PRINTS" id="PR00469">
    <property type="entry name" value="PNDRDTASEII"/>
</dbReference>
<proteinExistence type="predicted"/>
<dbReference type="HOGENOM" id="CLU_031864_5_0_6"/>
<dbReference type="GO" id="GO:0016491">
    <property type="term" value="F:oxidoreductase activity"/>
    <property type="evidence" value="ECO:0007669"/>
    <property type="project" value="UniProtKB-KW"/>
</dbReference>
<evidence type="ECO:0000313" key="4">
    <source>
        <dbReference type="EMBL" id="AFC86597.1"/>
    </source>
</evidence>
<evidence type="ECO:0000256" key="2">
    <source>
        <dbReference type="ARBA" id="ARBA00023002"/>
    </source>
</evidence>